<name>A0A2U1CYL3_9GAMM</name>
<dbReference type="AlphaFoldDB" id="A0A2U1CYL3"/>
<evidence type="ECO:0000313" key="3">
    <source>
        <dbReference type="EMBL" id="PVY77569.1"/>
    </source>
</evidence>
<evidence type="ECO:0000256" key="1">
    <source>
        <dbReference type="SAM" id="Phobius"/>
    </source>
</evidence>
<dbReference type="GO" id="GO:0080120">
    <property type="term" value="P:CAAX-box protein maturation"/>
    <property type="evidence" value="ECO:0007669"/>
    <property type="project" value="UniProtKB-ARBA"/>
</dbReference>
<keyword evidence="3" id="KW-0378">Hydrolase</keyword>
<keyword evidence="1" id="KW-0812">Transmembrane</keyword>
<gene>
    <name evidence="3" type="ORF">C8D92_103256</name>
</gene>
<feature type="transmembrane region" description="Helical" evidence="1">
    <location>
        <begin position="120"/>
        <end position="140"/>
    </location>
</feature>
<dbReference type="GO" id="GO:0004175">
    <property type="term" value="F:endopeptidase activity"/>
    <property type="evidence" value="ECO:0007669"/>
    <property type="project" value="UniProtKB-ARBA"/>
</dbReference>
<proteinExistence type="predicted"/>
<keyword evidence="1" id="KW-0472">Membrane</keyword>
<keyword evidence="3" id="KW-0645">Protease</keyword>
<protein>
    <submittedName>
        <fullName evidence="3">CAAX prenyl protease-like protein</fullName>
    </submittedName>
</protein>
<evidence type="ECO:0000259" key="2">
    <source>
        <dbReference type="Pfam" id="PF02517"/>
    </source>
</evidence>
<feature type="transmembrane region" description="Helical" evidence="1">
    <location>
        <begin position="98"/>
        <end position="115"/>
    </location>
</feature>
<keyword evidence="1" id="KW-1133">Transmembrane helix</keyword>
<reference evidence="3 4" key="1">
    <citation type="submission" date="2018-04" db="EMBL/GenBank/DDBJ databases">
        <title>Genomic Encyclopedia of Type Strains, Phase IV (KMG-IV): sequencing the most valuable type-strain genomes for metagenomic binning, comparative biology and taxonomic classification.</title>
        <authorList>
            <person name="Goeker M."/>
        </authorList>
    </citation>
    <scope>NUCLEOTIDE SEQUENCE [LARGE SCALE GENOMIC DNA]</scope>
    <source>
        <strain evidence="3 4">DSM 28688</strain>
    </source>
</reference>
<feature type="transmembrane region" description="Helical" evidence="1">
    <location>
        <begin position="72"/>
        <end position="92"/>
    </location>
</feature>
<dbReference type="Pfam" id="PF02517">
    <property type="entry name" value="Rce1-like"/>
    <property type="match status" value="1"/>
</dbReference>
<feature type="transmembrane region" description="Helical" evidence="1">
    <location>
        <begin position="7"/>
        <end position="29"/>
    </location>
</feature>
<feature type="domain" description="CAAX prenyl protease 2/Lysostaphin resistance protein A-like" evidence="2">
    <location>
        <begin position="41"/>
        <end position="134"/>
    </location>
</feature>
<dbReference type="InterPro" id="IPR003675">
    <property type="entry name" value="Rce1/LyrA-like_dom"/>
</dbReference>
<dbReference type="Proteomes" id="UP000245887">
    <property type="component" value="Unassembled WGS sequence"/>
</dbReference>
<comment type="caution">
    <text evidence="3">The sequence shown here is derived from an EMBL/GenBank/DDBJ whole genome shotgun (WGS) entry which is preliminary data.</text>
</comment>
<organism evidence="3 4">
    <name type="scientific">Tamilnaduibacter salinus</name>
    <dbReference type="NCBI Taxonomy" id="1484056"/>
    <lineage>
        <taxon>Bacteria</taxon>
        <taxon>Pseudomonadati</taxon>
        <taxon>Pseudomonadota</taxon>
        <taxon>Gammaproteobacteria</taxon>
        <taxon>Pseudomonadales</taxon>
        <taxon>Marinobacteraceae</taxon>
        <taxon>Tamilnaduibacter</taxon>
    </lineage>
</organism>
<evidence type="ECO:0000313" key="4">
    <source>
        <dbReference type="Proteomes" id="UP000245887"/>
    </source>
</evidence>
<dbReference type="EMBL" id="QEKQ01000003">
    <property type="protein sequence ID" value="PVY77569.1"/>
    <property type="molecule type" value="Genomic_DNA"/>
</dbReference>
<accession>A0A2U1CYL3</accession>
<sequence>MKPAVVVTGAAFVVAPVFLLAGLATGILSDRPSFDFDGEPLVWFLIVYPVCEEVVFRGVIQRSLLGWAPMRRGMAGVSIANLLTSLLFTGIHFWSHDVLLALLVFLPSLIFGYCYEMTRWLTIAIGLHVWYNLIALFWVWP</sequence>
<dbReference type="GO" id="GO:0006508">
    <property type="term" value="P:proteolysis"/>
    <property type="evidence" value="ECO:0007669"/>
    <property type="project" value="UniProtKB-KW"/>
</dbReference>
<feature type="transmembrane region" description="Helical" evidence="1">
    <location>
        <begin position="41"/>
        <end position="60"/>
    </location>
</feature>
<dbReference type="NCBIfam" id="NF033192">
    <property type="entry name" value="JDVT-CAAX"/>
    <property type="match status" value="1"/>
</dbReference>